<name>A0ABU1UG26_9MICC</name>
<dbReference type="Proteomes" id="UP001252243">
    <property type="component" value="Unassembled WGS sequence"/>
</dbReference>
<accession>A0ABU1UG26</accession>
<comment type="caution">
    <text evidence="1">The sequence shown here is derived from an EMBL/GenBank/DDBJ whole genome shotgun (WGS) entry which is preliminary data.</text>
</comment>
<proteinExistence type="predicted"/>
<gene>
    <name evidence="1" type="ORF">J2X01_003435</name>
</gene>
<evidence type="ECO:0000313" key="1">
    <source>
        <dbReference type="EMBL" id="MDR7084127.1"/>
    </source>
</evidence>
<keyword evidence="2" id="KW-1185">Reference proteome</keyword>
<evidence type="ECO:0000313" key="2">
    <source>
        <dbReference type="Proteomes" id="UP001252243"/>
    </source>
</evidence>
<protein>
    <submittedName>
        <fullName evidence="1">Uncharacterized protein</fullName>
    </submittedName>
</protein>
<sequence>MTIQLAPGHLLIAIQTLKELDAALDKAVDLLKPRAMTQRVGILLTRLAPGCYKACLDHNLPSDTTWESWGACNDPR</sequence>
<dbReference type="EMBL" id="JAVDVQ010000018">
    <property type="protein sequence ID" value="MDR7084127.1"/>
    <property type="molecule type" value="Genomic_DNA"/>
</dbReference>
<reference evidence="1 2" key="1">
    <citation type="submission" date="2023-07" db="EMBL/GenBank/DDBJ databases">
        <title>Sorghum-associated microbial communities from plants grown in Nebraska, USA.</title>
        <authorList>
            <person name="Schachtman D."/>
        </authorList>
    </citation>
    <scope>NUCLEOTIDE SEQUENCE [LARGE SCALE GENOMIC DNA]</scope>
    <source>
        <strain evidence="1 2">BE167</strain>
    </source>
</reference>
<organism evidence="1 2">
    <name type="scientific">Arthrobacter ginsengisoli</name>
    <dbReference type="NCBI Taxonomy" id="1356565"/>
    <lineage>
        <taxon>Bacteria</taxon>
        <taxon>Bacillati</taxon>
        <taxon>Actinomycetota</taxon>
        <taxon>Actinomycetes</taxon>
        <taxon>Micrococcales</taxon>
        <taxon>Micrococcaceae</taxon>
        <taxon>Arthrobacter</taxon>
    </lineage>
</organism>